<proteinExistence type="predicted"/>
<reference evidence="2 3" key="1">
    <citation type="journal article" date="2019" name="Sci. Rep.">
        <title>Comparative genomics of chytrid fungi reveal insights into the obligate biotrophic and pathogenic lifestyle of Synchytrium endobioticum.</title>
        <authorList>
            <person name="van de Vossenberg B.T.L.H."/>
            <person name="Warris S."/>
            <person name="Nguyen H.D.T."/>
            <person name="van Gent-Pelzer M.P.E."/>
            <person name="Joly D.L."/>
            <person name="van de Geest H.C."/>
            <person name="Bonants P.J.M."/>
            <person name="Smith D.S."/>
            <person name="Levesque C.A."/>
            <person name="van der Lee T.A.J."/>
        </authorList>
    </citation>
    <scope>NUCLEOTIDE SEQUENCE [LARGE SCALE GENOMIC DNA]</scope>
    <source>
        <strain evidence="2 3">JEL517</strain>
    </source>
</reference>
<dbReference type="Pfam" id="PF04669">
    <property type="entry name" value="PBDC1"/>
    <property type="match status" value="1"/>
</dbReference>
<evidence type="ECO:0000313" key="3">
    <source>
        <dbReference type="Proteomes" id="UP000319731"/>
    </source>
</evidence>
<protein>
    <recommendedName>
        <fullName evidence="1">Polysaccharide biosynthesis domain-containing protein</fullName>
    </recommendedName>
</protein>
<dbReference type="STRING" id="1806994.A0A507BT86"/>
<keyword evidence="3" id="KW-1185">Reference proteome</keyword>
<dbReference type="GO" id="GO:0005737">
    <property type="term" value="C:cytoplasm"/>
    <property type="evidence" value="ECO:0007669"/>
    <property type="project" value="TreeGrafter"/>
</dbReference>
<name>A0A507BT86_9FUNG</name>
<dbReference type="PANTHER" id="PTHR13410">
    <property type="entry name" value="PROTEIN PBDC1"/>
    <property type="match status" value="1"/>
</dbReference>
<dbReference type="Gene3D" id="1.10.3560.10">
    <property type="entry name" value="yst0336 like domain"/>
    <property type="match status" value="1"/>
</dbReference>
<dbReference type="InterPro" id="IPR023139">
    <property type="entry name" value="PBDC1-like_dom_sf"/>
</dbReference>
<evidence type="ECO:0000259" key="1">
    <source>
        <dbReference type="Pfam" id="PF04669"/>
    </source>
</evidence>
<accession>A0A507BT86</accession>
<dbReference type="RefSeq" id="XP_031023487.1">
    <property type="nucleotide sequence ID" value="XM_031170560.1"/>
</dbReference>
<dbReference type="EMBL" id="QEAO01000033">
    <property type="protein sequence ID" value="TPX32237.1"/>
    <property type="molecule type" value="Genomic_DNA"/>
</dbReference>
<dbReference type="PANTHER" id="PTHR13410:SF9">
    <property type="entry name" value="PROTEIN PBDC1"/>
    <property type="match status" value="1"/>
</dbReference>
<evidence type="ECO:0000313" key="2">
    <source>
        <dbReference type="EMBL" id="TPX32237.1"/>
    </source>
</evidence>
<organism evidence="2 3">
    <name type="scientific">Synchytrium microbalum</name>
    <dbReference type="NCBI Taxonomy" id="1806994"/>
    <lineage>
        <taxon>Eukaryota</taxon>
        <taxon>Fungi</taxon>
        <taxon>Fungi incertae sedis</taxon>
        <taxon>Chytridiomycota</taxon>
        <taxon>Chytridiomycota incertae sedis</taxon>
        <taxon>Chytridiomycetes</taxon>
        <taxon>Synchytriales</taxon>
        <taxon>Synchytriaceae</taxon>
        <taxon>Synchytrium</taxon>
    </lineage>
</organism>
<feature type="domain" description="Polysaccharide biosynthesis" evidence="1">
    <location>
        <begin position="15"/>
        <end position="138"/>
    </location>
</feature>
<dbReference type="OrthoDB" id="10248897at2759"/>
<dbReference type="Proteomes" id="UP000319731">
    <property type="component" value="Unassembled WGS sequence"/>
</dbReference>
<dbReference type="InterPro" id="IPR008476">
    <property type="entry name" value="PBDC1_metazoa/fungi"/>
</dbReference>
<comment type="caution">
    <text evidence="2">The sequence shown here is derived from an EMBL/GenBank/DDBJ whole genome shotgun (WGS) entry which is preliminary data.</text>
</comment>
<gene>
    <name evidence="2" type="ORF">SmJEL517_g04632</name>
</gene>
<dbReference type="AlphaFoldDB" id="A0A507BT86"/>
<dbReference type="GeneID" id="42005857"/>
<dbReference type="InterPro" id="IPR021148">
    <property type="entry name" value="Polysacc_synth_dom"/>
</dbReference>
<sequence>MSTFDPETAENHPDIEKQWAVKAMHQAEVYFKLLGSFDPSTLKLTKHDGDLYDDFRAEFPELDVHALNVDDDFKSEKAKAKWREFHTKYEKKIQDYNFGTLLRINADEEYTQENTFFVTRLQFYAVEISRNREGYNQQHGKKGL</sequence>